<accession>A0A8H5FP83</accession>
<feature type="compositionally biased region" description="Polar residues" evidence="1">
    <location>
        <begin position="22"/>
        <end position="33"/>
    </location>
</feature>
<feature type="compositionally biased region" description="Low complexity" evidence="1">
    <location>
        <begin position="160"/>
        <end position="176"/>
    </location>
</feature>
<feature type="region of interest" description="Disordered" evidence="1">
    <location>
        <begin position="17"/>
        <end position="40"/>
    </location>
</feature>
<dbReference type="Proteomes" id="UP000559256">
    <property type="component" value="Unassembled WGS sequence"/>
</dbReference>
<keyword evidence="3" id="KW-1185">Reference proteome</keyword>
<reference evidence="2 3" key="1">
    <citation type="journal article" date="2020" name="ISME J.">
        <title>Uncovering the hidden diversity of litter-decomposition mechanisms in mushroom-forming fungi.</title>
        <authorList>
            <person name="Floudas D."/>
            <person name="Bentzer J."/>
            <person name="Ahren D."/>
            <person name="Johansson T."/>
            <person name="Persson P."/>
            <person name="Tunlid A."/>
        </authorList>
    </citation>
    <scope>NUCLEOTIDE SEQUENCE [LARGE SCALE GENOMIC DNA]</scope>
    <source>
        <strain evidence="2 3">CBS 291.85</strain>
    </source>
</reference>
<sequence>MRIVGQGVTERSSIVHTRRNGAAQSLQTTSKANVSAPEPRSVPRELNWVTLEVIEPVDALTVLRKPSHRKTFHRPSEAEPYISSGNTPVSQSPVPVPEIANLTNGSLSRLHENLAPKTPTTKTPVPLPSGADSVEVAPPITSSSLTTSSLLSSLSSSITVPQTLSSSTTVPAVSSSDPGPPLFVPDMPTSNEMGNEQGGGLNV</sequence>
<comment type="caution">
    <text evidence="2">The sequence shown here is derived from an EMBL/GenBank/DDBJ whole genome shotgun (WGS) entry which is preliminary data.</text>
</comment>
<organism evidence="2 3">
    <name type="scientific">Tetrapyrgos nigripes</name>
    <dbReference type="NCBI Taxonomy" id="182062"/>
    <lineage>
        <taxon>Eukaryota</taxon>
        <taxon>Fungi</taxon>
        <taxon>Dikarya</taxon>
        <taxon>Basidiomycota</taxon>
        <taxon>Agaricomycotina</taxon>
        <taxon>Agaricomycetes</taxon>
        <taxon>Agaricomycetidae</taxon>
        <taxon>Agaricales</taxon>
        <taxon>Marasmiineae</taxon>
        <taxon>Marasmiaceae</taxon>
        <taxon>Tetrapyrgos</taxon>
    </lineage>
</organism>
<feature type="region of interest" description="Disordered" evidence="1">
    <location>
        <begin position="160"/>
        <end position="203"/>
    </location>
</feature>
<evidence type="ECO:0000313" key="2">
    <source>
        <dbReference type="EMBL" id="KAF5343767.1"/>
    </source>
</evidence>
<protein>
    <submittedName>
        <fullName evidence="2">Uncharacterized protein</fullName>
    </submittedName>
</protein>
<name>A0A8H5FP83_9AGAR</name>
<dbReference type="EMBL" id="JAACJM010000134">
    <property type="protein sequence ID" value="KAF5343767.1"/>
    <property type="molecule type" value="Genomic_DNA"/>
</dbReference>
<feature type="region of interest" description="Disordered" evidence="1">
    <location>
        <begin position="71"/>
        <end position="100"/>
    </location>
</feature>
<gene>
    <name evidence="2" type="ORF">D9758_015350</name>
</gene>
<evidence type="ECO:0000313" key="3">
    <source>
        <dbReference type="Proteomes" id="UP000559256"/>
    </source>
</evidence>
<feature type="region of interest" description="Disordered" evidence="1">
    <location>
        <begin position="114"/>
        <end position="135"/>
    </location>
</feature>
<feature type="compositionally biased region" description="Polar residues" evidence="1">
    <location>
        <begin position="83"/>
        <end position="93"/>
    </location>
</feature>
<dbReference type="AlphaFoldDB" id="A0A8H5FP83"/>
<proteinExistence type="predicted"/>
<evidence type="ECO:0000256" key="1">
    <source>
        <dbReference type="SAM" id="MobiDB-lite"/>
    </source>
</evidence>